<evidence type="ECO:0000313" key="3">
    <source>
        <dbReference type="Proteomes" id="UP000501690"/>
    </source>
</evidence>
<feature type="transmembrane region" description="Helical" evidence="1">
    <location>
        <begin position="88"/>
        <end position="108"/>
    </location>
</feature>
<proteinExistence type="predicted"/>
<sequence length="274" mass="30282">MKSGLVEWFGLGLGASERRVRVVLLAKGKGVQGEWESQFGARISGKGRCFVDILIHKPPGGLIPTARRLIRGKRMFLFWFESPGGDEFLPGGATLAVFCLMALMLNWVHIMNSLIECCTGDFCERERGSLGWSGKEKIMSERLERRGSLKGGKWMLWVNDSEEELVEKNGRKVGTKNSHEMGKRSGKIEFVCSVLTLRDATCGEVRGLVDHMCWTTGGQVRRLGLRAGRFVEAGPRAGSSPFLVCVFVYGDDRVIRYTGADVGTGDVEDDQTAE</sequence>
<name>A0A4D6MHI8_VIGUN</name>
<evidence type="ECO:0000256" key="1">
    <source>
        <dbReference type="SAM" id="Phobius"/>
    </source>
</evidence>
<keyword evidence="3" id="KW-1185">Reference proteome</keyword>
<gene>
    <name evidence="2" type="ORF">DEO72_LG7g1298</name>
</gene>
<dbReference type="EMBL" id="CP039351">
    <property type="protein sequence ID" value="QCE00012.1"/>
    <property type="molecule type" value="Genomic_DNA"/>
</dbReference>
<protein>
    <submittedName>
        <fullName evidence="2">Uncharacterized protein</fullName>
    </submittedName>
</protein>
<dbReference type="Proteomes" id="UP000501690">
    <property type="component" value="Linkage Group LG7"/>
</dbReference>
<keyword evidence="1" id="KW-0812">Transmembrane</keyword>
<keyword evidence="1" id="KW-1133">Transmembrane helix</keyword>
<organism evidence="2 3">
    <name type="scientific">Vigna unguiculata</name>
    <name type="common">Cowpea</name>
    <dbReference type="NCBI Taxonomy" id="3917"/>
    <lineage>
        <taxon>Eukaryota</taxon>
        <taxon>Viridiplantae</taxon>
        <taxon>Streptophyta</taxon>
        <taxon>Embryophyta</taxon>
        <taxon>Tracheophyta</taxon>
        <taxon>Spermatophyta</taxon>
        <taxon>Magnoliopsida</taxon>
        <taxon>eudicotyledons</taxon>
        <taxon>Gunneridae</taxon>
        <taxon>Pentapetalae</taxon>
        <taxon>rosids</taxon>
        <taxon>fabids</taxon>
        <taxon>Fabales</taxon>
        <taxon>Fabaceae</taxon>
        <taxon>Papilionoideae</taxon>
        <taxon>50 kb inversion clade</taxon>
        <taxon>NPAAA clade</taxon>
        <taxon>indigoferoid/millettioid clade</taxon>
        <taxon>Phaseoleae</taxon>
        <taxon>Vigna</taxon>
    </lineage>
</organism>
<keyword evidence="1" id="KW-0472">Membrane</keyword>
<dbReference type="AlphaFoldDB" id="A0A4D6MHI8"/>
<reference evidence="2 3" key="1">
    <citation type="submission" date="2019-04" db="EMBL/GenBank/DDBJ databases">
        <title>An improved genome assembly and genetic linkage map for asparagus bean, Vigna unguiculata ssp. sesquipedialis.</title>
        <authorList>
            <person name="Xia Q."/>
            <person name="Zhang R."/>
            <person name="Dong Y."/>
        </authorList>
    </citation>
    <scope>NUCLEOTIDE SEQUENCE [LARGE SCALE GENOMIC DNA]</scope>
    <source>
        <tissue evidence="2">Leaf</tissue>
    </source>
</reference>
<evidence type="ECO:0000313" key="2">
    <source>
        <dbReference type="EMBL" id="QCE00012.1"/>
    </source>
</evidence>
<accession>A0A4D6MHI8</accession>